<dbReference type="GO" id="GO:0008734">
    <property type="term" value="F:L-aspartate oxidase activity"/>
    <property type="evidence" value="ECO:0007669"/>
    <property type="project" value="UniProtKB-EC"/>
</dbReference>
<comment type="catalytic activity">
    <reaction evidence="11">
        <text>L-aspartate + O2 = iminosuccinate + H2O2</text>
        <dbReference type="Rhea" id="RHEA:25876"/>
        <dbReference type="ChEBI" id="CHEBI:15379"/>
        <dbReference type="ChEBI" id="CHEBI:16240"/>
        <dbReference type="ChEBI" id="CHEBI:29991"/>
        <dbReference type="ChEBI" id="CHEBI:77875"/>
        <dbReference type="EC" id="1.4.3.16"/>
    </reaction>
    <physiologicalReaction direction="left-to-right" evidence="11">
        <dbReference type="Rhea" id="RHEA:25877"/>
    </physiologicalReaction>
</comment>
<dbReference type="UniPathway" id="UPA00253">
    <property type="reaction ID" value="UER00326"/>
</dbReference>
<dbReference type="InterPro" id="IPR015939">
    <property type="entry name" value="Fum_Rdtase/Succ_DH_flav-like_C"/>
</dbReference>
<protein>
    <recommendedName>
        <fullName evidence="5">L-aspartate oxidase</fullName>
        <ecNumber evidence="4">1.4.3.16</ecNumber>
    </recommendedName>
    <alternativeName>
        <fullName evidence="10">Quinolinate synthase B</fullName>
    </alternativeName>
</protein>
<dbReference type="InterPro" id="IPR005288">
    <property type="entry name" value="NadB"/>
</dbReference>
<keyword evidence="12" id="KW-0175">Coiled coil</keyword>
<name>A0A6B0YQ82_9CHLR</name>
<dbReference type="InterPro" id="IPR037099">
    <property type="entry name" value="Fum_R/Succ_DH_flav-like_C_sf"/>
</dbReference>
<keyword evidence="7" id="KW-0662">Pyridine nucleotide biosynthesis</keyword>
<dbReference type="GO" id="GO:0033765">
    <property type="term" value="F:steroid dehydrogenase activity, acting on the CH-CH group of donors"/>
    <property type="evidence" value="ECO:0007669"/>
    <property type="project" value="UniProtKB-ARBA"/>
</dbReference>
<evidence type="ECO:0000259" key="14">
    <source>
        <dbReference type="Pfam" id="PF02910"/>
    </source>
</evidence>
<sequence>MLQCDVLIIGSGIAGATTALELADAGIPVTLVTRGEKPQNSNTYMAQGGIIYVGKDDSATLLAEDLRRAGAGHCSPAAVSILADEGPGAVRDILMKRAPVAFDRGPDGELSLALEGGHSLPRITHAADATGRSIEVALIQALESHPNVVLLTGHTAVDLLTPDHHGRNRLAVYERRSCVGAYLLEQASGQVKRALAKFTVLATGGLGQIYLRTTNPRGARGDGLAMAYRAGARVINAEFVQFHPTAFYHQGQVHFLVSEAVRGAGARLVHRDGLPFMQDHAPEWKDLAPRDVVARSIHREILSRGVTNVFLDLRTYIERDEILSHFPTIRERSLAFGVDISSDLVPVVPAAHYFCGGIWVDEWGRSTVDKLYGVGEVSCTGVHGANRLASASLLEGLVWGRRAARHIISRLKHGGDEQLGGPGSRRLSLDDDPGPAHVDFHDDADMPSWSYAEEGAADPALISQDMSALQQIMWNYVGLVRTTRRLARAVRQLRALESEIERFYRSQALTDDLIGLRNAVRAAIIVANAAWANRHSVGCHYRE</sequence>
<dbReference type="FunFam" id="3.90.700.10:FF:000002">
    <property type="entry name" value="L-aspartate oxidase"/>
    <property type="match status" value="1"/>
</dbReference>
<dbReference type="Pfam" id="PF02910">
    <property type="entry name" value="Succ_DH_flav_C"/>
    <property type="match status" value="1"/>
</dbReference>
<keyword evidence="6" id="KW-0285">Flavoprotein</keyword>
<feature type="domain" description="Fumarate reductase/succinate dehydrogenase flavoprotein-like C-terminal" evidence="14">
    <location>
        <begin position="468"/>
        <end position="543"/>
    </location>
</feature>
<evidence type="ECO:0000256" key="7">
    <source>
        <dbReference type="ARBA" id="ARBA00022642"/>
    </source>
</evidence>
<gene>
    <name evidence="15" type="ORF">F4Y42_06430</name>
</gene>
<dbReference type="SUPFAM" id="SSF46977">
    <property type="entry name" value="Succinate dehydrogenase/fumarate reductase flavoprotein C-terminal domain"/>
    <property type="match status" value="1"/>
</dbReference>
<accession>A0A6B0YQ82</accession>
<dbReference type="PANTHER" id="PTHR42716:SF2">
    <property type="entry name" value="L-ASPARTATE OXIDASE, CHLOROPLASTIC"/>
    <property type="match status" value="1"/>
</dbReference>
<proteinExistence type="inferred from homology"/>
<dbReference type="AlphaFoldDB" id="A0A6B0YQ82"/>
<organism evidence="15">
    <name type="scientific">Caldilineaceae bacterium SB0664_bin_27</name>
    <dbReference type="NCBI Taxonomy" id="2605260"/>
    <lineage>
        <taxon>Bacteria</taxon>
        <taxon>Bacillati</taxon>
        <taxon>Chloroflexota</taxon>
        <taxon>Caldilineae</taxon>
        <taxon>Caldilineales</taxon>
        <taxon>Caldilineaceae</taxon>
    </lineage>
</organism>
<dbReference type="Gene3D" id="1.20.58.100">
    <property type="entry name" value="Fumarate reductase/succinate dehydrogenase flavoprotein-like, C-terminal domain"/>
    <property type="match status" value="1"/>
</dbReference>
<evidence type="ECO:0000256" key="10">
    <source>
        <dbReference type="ARBA" id="ARBA00030386"/>
    </source>
</evidence>
<dbReference type="Gene3D" id="3.50.50.60">
    <property type="entry name" value="FAD/NAD(P)-binding domain"/>
    <property type="match status" value="1"/>
</dbReference>
<evidence type="ECO:0000256" key="4">
    <source>
        <dbReference type="ARBA" id="ARBA00012173"/>
    </source>
</evidence>
<dbReference type="InterPro" id="IPR027477">
    <property type="entry name" value="Succ_DH/fumarate_Rdtase_cat_sf"/>
</dbReference>
<comment type="cofactor">
    <cofactor evidence="1">
        <name>FAD</name>
        <dbReference type="ChEBI" id="CHEBI:57692"/>
    </cofactor>
</comment>
<keyword evidence="9" id="KW-0560">Oxidoreductase</keyword>
<evidence type="ECO:0000256" key="11">
    <source>
        <dbReference type="ARBA" id="ARBA00048305"/>
    </source>
</evidence>
<dbReference type="EC" id="1.4.3.16" evidence="4"/>
<dbReference type="Pfam" id="PF00890">
    <property type="entry name" value="FAD_binding_2"/>
    <property type="match status" value="1"/>
</dbReference>
<dbReference type="GO" id="GO:0009435">
    <property type="term" value="P:NAD+ biosynthetic process"/>
    <property type="evidence" value="ECO:0007669"/>
    <property type="project" value="UniProtKB-UniPathway"/>
</dbReference>
<evidence type="ECO:0000256" key="2">
    <source>
        <dbReference type="ARBA" id="ARBA00004950"/>
    </source>
</evidence>
<dbReference type="SUPFAM" id="SSF56425">
    <property type="entry name" value="Succinate dehydrogenase/fumarate reductase flavoprotein, catalytic domain"/>
    <property type="match status" value="1"/>
</dbReference>
<dbReference type="InterPro" id="IPR003953">
    <property type="entry name" value="FAD-dep_OxRdtase_2_FAD-bd"/>
</dbReference>
<dbReference type="Gene3D" id="3.90.700.10">
    <property type="entry name" value="Succinate dehydrogenase/fumarate reductase flavoprotein, catalytic domain"/>
    <property type="match status" value="1"/>
</dbReference>
<evidence type="ECO:0000313" key="15">
    <source>
        <dbReference type="EMBL" id="MXY93073.1"/>
    </source>
</evidence>
<comment type="caution">
    <text evidence="15">The sequence shown here is derived from an EMBL/GenBank/DDBJ whole genome shotgun (WGS) entry which is preliminary data.</text>
</comment>
<evidence type="ECO:0000259" key="13">
    <source>
        <dbReference type="Pfam" id="PF00890"/>
    </source>
</evidence>
<comment type="similarity">
    <text evidence="3">Belongs to the FAD-dependent oxidoreductase 2 family. NadB subfamily.</text>
</comment>
<evidence type="ECO:0000256" key="1">
    <source>
        <dbReference type="ARBA" id="ARBA00001974"/>
    </source>
</evidence>
<dbReference type="SUPFAM" id="SSF51905">
    <property type="entry name" value="FAD/NAD(P)-binding domain"/>
    <property type="match status" value="1"/>
</dbReference>
<evidence type="ECO:0000256" key="5">
    <source>
        <dbReference type="ARBA" id="ARBA00021901"/>
    </source>
</evidence>
<evidence type="ECO:0000256" key="6">
    <source>
        <dbReference type="ARBA" id="ARBA00022630"/>
    </source>
</evidence>
<evidence type="ECO:0000256" key="9">
    <source>
        <dbReference type="ARBA" id="ARBA00023002"/>
    </source>
</evidence>
<comment type="pathway">
    <text evidence="2">Cofactor biosynthesis; NAD(+) biosynthesis; iminoaspartate from L-aspartate (oxidase route): step 1/1.</text>
</comment>
<evidence type="ECO:0000256" key="3">
    <source>
        <dbReference type="ARBA" id="ARBA00008562"/>
    </source>
</evidence>
<dbReference type="PRINTS" id="PR00368">
    <property type="entry name" value="FADPNR"/>
</dbReference>
<dbReference type="EMBL" id="VXRG01000054">
    <property type="protein sequence ID" value="MXY93073.1"/>
    <property type="molecule type" value="Genomic_DNA"/>
</dbReference>
<feature type="coiled-coil region" evidence="12">
    <location>
        <begin position="479"/>
        <end position="506"/>
    </location>
</feature>
<reference evidence="15" key="1">
    <citation type="submission" date="2019-09" db="EMBL/GenBank/DDBJ databases">
        <title>Characterisation of the sponge microbiome using genome-centric metagenomics.</title>
        <authorList>
            <person name="Engelberts J.P."/>
            <person name="Robbins S.J."/>
            <person name="De Goeij J.M."/>
            <person name="Aranda M."/>
            <person name="Bell S.C."/>
            <person name="Webster N.S."/>
        </authorList>
    </citation>
    <scope>NUCLEOTIDE SEQUENCE</scope>
    <source>
        <strain evidence="15">SB0664_bin_27</strain>
    </source>
</reference>
<dbReference type="PANTHER" id="PTHR42716">
    <property type="entry name" value="L-ASPARTATE OXIDASE"/>
    <property type="match status" value="1"/>
</dbReference>
<evidence type="ECO:0000256" key="8">
    <source>
        <dbReference type="ARBA" id="ARBA00022827"/>
    </source>
</evidence>
<feature type="domain" description="FAD-dependent oxidoreductase 2 FAD-binding" evidence="13">
    <location>
        <begin position="5"/>
        <end position="393"/>
    </location>
</feature>
<dbReference type="InterPro" id="IPR036188">
    <property type="entry name" value="FAD/NAD-bd_sf"/>
</dbReference>
<evidence type="ECO:0000256" key="12">
    <source>
        <dbReference type="SAM" id="Coils"/>
    </source>
</evidence>
<keyword evidence="8" id="KW-0274">FAD</keyword>